<reference evidence="3" key="1">
    <citation type="submission" date="2022-11" db="UniProtKB">
        <authorList>
            <consortium name="WormBaseParasite"/>
        </authorList>
    </citation>
    <scope>IDENTIFICATION</scope>
</reference>
<dbReference type="AlphaFoldDB" id="A0A914HI11"/>
<evidence type="ECO:0000313" key="3">
    <source>
        <dbReference type="WBParaSite" id="Gr19_v10_g1770.t1"/>
    </source>
</evidence>
<dbReference type="Proteomes" id="UP000887572">
    <property type="component" value="Unplaced"/>
</dbReference>
<sequence>MVDKGEGYAGYQELKDGIYHGYQPLKPRKTPKFTAEYGLASGMLNIAVARDLDSIPKGDKEDGSQYQYVSAHNVSRGQYIPPTNPHLPNLDVAAVPQQQQPEAEE</sequence>
<organism evidence="2 3">
    <name type="scientific">Globodera rostochiensis</name>
    <name type="common">Golden nematode worm</name>
    <name type="synonym">Heterodera rostochiensis</name>
    <dbReference type="NCBI Taxonomy" id="31243"/>
    <lineage>
        <taxon>Eukaryota</taxon>
        <taxon>Metazoa</taxon>
        <taxon>Ecdysozoa</taxon>
        <taxon>Nematoda</taxon>
        <taxon>Chromadorea</taxon>
        <taxon>Rhabditida</taxon>
        <taxon>Tylenchina</taxon>
        <taxon>Tylenchomorpha</taxon>
        <taxon>Tylenchoidea</taxon>
        <taxon>Heteroderidae</taxon>
        <taxon>Heteroderinae</taxon>
        <taxon>Globodera</taxon>
    </lineage>
</organism>
<dbReference type="WBParaSite" id="Gr19_v10_g1770.t1">
    <property type="protein sequence ID" value="Gr19_v10_g1770.t1"/>
    <property type="gene ID" value="Gr19_v10_g1770"/>
</dbReference>
<name>A0A914HI11_GLORO</name>
<feature type="compositionally biased region" description="Low complexity" evidence="1">
    <location>
        <begin position="92"/>
        <end position="105"/>
    </location>
</feature>
<proteinExistence type="predicted"/>
<accession>A0A914HI11</accession>
<keyword evidence="2" id="KW-1185">Reference proteome</keyword>
<feature type="region of interest" description="Disordered" evidence="1">
    <location>
        <begin position="82"/>
        <end position="105"/>
    </location>
</feature>
<evidence type="ECO:0000256" key="1">
    <source>
        <dbReference type="SAM" id="MobiDB-lite"/>
    </source>
</evidence>
<protein>
    <submittedName>
        <fullName evidence="3">Uncharacterized protein</fullName>
    </submittedName>
</protein>
<evidence type="ECO:0000313" key="2">
    <source>
        <dbReference type="Proteomes" id="UP000887572"/>
    </source>
</evidence>